<accession>A0A0A9YCA2</accession>
<evidence type="ECO:0000259" key="6">
    <source>
        <dbReference type="PROSITE" id="PS50051"/>
    </source>
</evidence>
<protein>
    <submittedName>
        <fullName evidence="7">DNA replication licensing factor MCM8</fullName>
    </submittedName>
</protein>
<evidence type="ECO:0000313" key="7">
    <source>
        <dbReference type="EMBL" id="JAG28733.1"/>
    </source>
</evidence>
<keyword evidence="3 5" id="KW-0547">Nucleotide-binding</keyword>
<evidence type="ECO:0000256" key="1">
    <source>
        <dbReference type="ARBA" id="ARBA00008010"/>
    </source>
</evidence>
<evidence type="ECO:0000256" key="3">
    <source>
        <dbReference type="ARBA" id="ARBA00022741"/>
    </source>
</evidence>
<sequence>KSQLLRYAAKIKPRSIYVSGTSSTSTGLTAMVHRGEGNGLNYVIEPGALVLSDKSACFLDELDKMDTSYSCLLECMEQQTISIAKAGIVCQLPTRTSILAAANPRRGVYDPSRNIIDNIKLPPPLLSRFDLILLIVDSPNTKHDSLISKYIIESHATRDQDVSTKSQLTKNLIQIVYNSAIINDPSKASFQHV</sequence>
<dbReference type="EMBL" id="GBHO01014871">
    <property type="protein sequence ID" value="JAG28733.1"/>
    <property type="molecule type" value="Transcribed_RNA"/>
</dbReference>
<dbReference type="SUPFAM" id="SSF52540">
    <property type="entry name" value="P-loop containing nucleoside triphosphate hydrolases"/>
    <property type="match status" value="1"/>
</dbReference>
<dbReference type="Pfam" id="PF00493">
    <property type="entry name" value="MCM"/>
    <property type="match status" value="1"/>
</dbReference>
<dbReference type="GO" id="GO:0017116">
    <property type="term" value="F:single-stranded DNA helicase activity"/>
    <property type="evidence" value="ECO:0007669"/>
    <property type="project" value="TreeGrafter"/>
</dbReference>
<comment type="similarity">
    <text evidence="1 5">Belongs to the MCM family.</text>
</comment>
<feature type="domain" description="MCM C-terminal AAA(+) ATPase" evidence="6">
    <location>
        <begin position="1"/>
        <end position="151"/>
    </location>
</feature>
<dbReference type="PROSITE" id="PS50051">
    <property type="entry name" value="MCM_2"/>
    <property type="match status" value="1"/>
</dbReference>
<reference evidence="7" key="2">
    <citation type="submission" date="2014-07" db="EMBL/GenBank/DDBJ databases">
        <authorList>
            <person name="Hull J."/>
        </authorList>
    </citation>
    <scope>NUCLEOTIDE SEQUENCE</scope>
</reference>
<dbReference type="PANTHER" id="PTHR11630">
    <property type="entry name" value="DNA REPLICATION LICENSING FACTOR MCM FAMILY MEMBER"/>
    <property type="match status" value="1"/>
</dbReference>
<dbReference type="InterPro" id="IPR027417">
    <property type="entry name" value="P-loop_NTPase"/>
</dbReference>
<dbReference type="PANTHER" id="PTHR11630:SF66">
    <property type="entry name" value="DNA REPLICATION LICENSING FACTOR MCM4"/>
    <property type="match status" value="1"/>
</dbReference>
<dbReference type="GO" id="GO:0006260">
    <property type="term" value="P:DNA replication"/>
    <property type="evidence" value="ECO:0007669"/>
    <property type="project" value="UniProtKB-KW"/>
</dbReference>
<dbReference type="GO" id="GO:0005524">
    <property type="term" value="F:ATP binding"/>
    <property type="evidence" value="ECO:0007669"/>
    <property type="project" value="UniProtKB-KW"/>
</dbReference>
<dbReference type="GO" id="GO:0003697">
    <property type="term" value="F:single-stranded DNA binding"/>
    <property type="evidence" value="ECO:0007669"/>
    <property type="project" value="TreeGrafter"/>
</dbReference>
<reference evidence="7" key="1">
    <citation type="journal article" date="2014" name="PLoS ONE">
        <title>Transcriptome-Based Identification of ABC Transporters in the Western Tarnished Plant Bug Lygus hesperus.</title>
        <authorList>
            <person name="Hull J.J."/>
            <person name="Chaney K."/>
            <person name="Geib S.M."/>
            <person name="Fabrick J.A."/>
            <person name="Brent C.S."/>
            <person name="Walsh D."/>
            <person name="Lavine L.C."/>
        </authorList>
    </citation>
    <scope>NUCLEOTIDE SEQUENCE</scope>
</reference>
<keyword evidence="2" id="KW-0235">DNA replication</keyword>
<name>A0A0A9YCA2_LYGHE</name>
<dbReference type="Gene3D" id="3.40.50.300">
    <property type="entry name" value="P-loop containing nucleotide triphosphate hydrolases"/>
    <property type="match status" value="1"/>
</dbReference>
<evidence type="ECO:0000256" key="2">
    <source>
        <dbReference type="ARBA" id="ARBA00022705"/>
    </source>
</evidence>
<dbReference type="InterPro" id="IPR031327">
    <property type="entry name" value="MCM"/>
</dbReference>
<evidence type="ECO:0000256" key="5">
    <source>
        <dbReference type="RuleBase" id="RU004070"/>
    </source>
</evidence>
<dbReference type="AlphaFoldDB" id="A0A0A9YCA2"/>
<dbReference type="PRINTS" id="PR01657">
    <property type="entry name" value="MCMFAMILY"/>
</dbReference>
<proteinExistence type="inferred from homology"/>
<evidence type="ECO:0000256" key="4">
    <source>
        <dbReference type="ARBA" id="ARBA00022840"/>
    </source>
</evidence>
<keyword evidence="5" id="KW-0238">DNA-binding</keyword>
<organism evidence="7">
    <name type="scientific">Lygus hesperus</name>
    <name type="common">Western plant bug</name>
    <dbReference type="NCBI Taxonomy" id="30085"/>
    <lineage>
        <taxon>Eukaryota</taxon>
        <taxon>Metazoa</taxon>
        <taxon>Ecdysozoa</taxon>
        <taxon>Arthropoda</taxon>
        <taxon>Hexapoda</taxon>
        <taxon>Insecta</taxon>
        <taxon>Pterygota</taxon>
        <taxon>Neoptera</taxon>
        <taxon>Paraneoptera</taxon>
        <taxon>Hemiptera</taxon>
        <taxon>Heteroptera</taxon>
        <taxon>Panheteroptera</taxon>
        <taxon>Cimicomorpha</taxon>
        <taxon>Miridae</taxon>
        <taxon>Mirini</taxon>
        <taxon>Lygus</taxon>
    </lineage>
</organism>
<gene>
    <name evidence="7" type="primary">Mcm8_3</name>
    <name evidence="7" type="ORF">CM83_101278</name>
</gene>
<keyword evidence="4 5" id="KW-0067">ATP-binding</keyword>
<dbReference type="SMART" id="SM00350">
    <property type="entry name" value="MCM"/>
    <property type="match status" value="1"/>
</dbReference>
<feature type="non-terminal residue" evidence="7">
    <location>
        <position position="1"/>
    </location>
</feature>
<dbReference type="InterPro" id="IPR001208">
    <property type="entry name" value="MCM_dom"/>
</dbReference>
<dbReference type="GO" id="GO:0042555">
    <property type="term" value="C:MCM complex"/>
    <property type="evidence" value="ECO:0007669"/>
    <property type="project" value="TreeGrafter"/>
</dbReference>